<keyword evidence="15" id="KW-1185">Reference proteome</keyword>
<proteinExistence type="inferred from homology"/>
<evidence type="ECO:0000259" key="12">
    <source>
        <dbReference type="Pfam" id="PF14841"/>
    </source>
</evidence>
<dbReference type="Proteomes" id="UP000282892">
    <property type="component" value="Chromosome"/>
</dbReference>
<keyword evidence="6" id="KW-0145">Chemotaxis</keyword>
<dbReference type="Pfam" id="PF01706">
    <property type="entry name" value="FliG_C"/>
    <property type="match status" value="1"/>
</dbReference>
<feature type="domain" description="Flagellar motor switch protein FliG N-terminal" evidence="13">
    <location>
        <begin position="4"/>
        <end position="106"/>
    </location>
</feature>
<evidence type="ECO:0000259" key="13">
    <source>
        <dbReference type="Pfam" id="PF14842"/>
    </source>
</evidence>
<protein>
    <recommendedName>
        <fullName evidence="4">Flagellar motor switch protein FliG</fullName>
    </recommendedName>
</protein>
<reference evidence="14 15" key="1">
    <citation type="submission" date="2017-07" db="EMBL/GenBank/DDBJ databases">
        <title>The complete genome sequence of Bacillus mesonae strain H20-5, an efficient strain improving plant abiotic stress resistance.</title>
        <authorList>
            <person name="Kim S.Y."/>
            <person name="Song H."/>
            <person name="Sang M.K."/>
            <person name="Weon H.-Y."/>
            <person name="Song J."/>
        </authorList>
    </citation>
    <scope>NUCLEOTIDE SEQUENCE [LARGE SCALE GENOMIC DNA]</scope>
    <source>
        <strain evidence="14 15">H20-5</strain>
    </source>
</reference>
<dbReference type="InterPro" id="IPR023087">
    <property type="entry name" value="Flg_Motor_Flig_C"/>
</dbReference>
<dbReference type="GO" id="GO:0006935">
    <property type="term" value="P:chemotaxis"/>
    <property type="evidence" value="ECO:0007669"/>
    <property type="project" value="UniProtKB-KW"/>
</dbReference>
<feature type="domain" description="Flagellar motor switch protein FliG C-terminal" evidence="11">
    <location>
        <begin position="216"/>
        <end position="323"/>
    </location>
</feature>
<organism evidence="14 15">
    <name type="scientific">Neobacillus mesonae</name>
    <dbReference type="NCBI Taxonomy" id="1193713"/>
    <lineage>
        <taxon>Bacteria</taxon>
        <taxon>Bacillati</taxon>
        <taxon>Bacillota</taxon>
        <taxon>Bacilli</taxon>
        <taxon>Bacillales</taxon>
        <taxon>Bacillaceae</taxon>
        <taxon>Neobacillus</taxon>
    </lineage>
</organism>
<keyword evidence="9" id="KW-0975">Bacterial flagellum</keyword>
<dbReference type="STRING" id="1193713.GCA_001636315_01828"/>
<dbReference type="AlphaFoldDB" id="A0A3T0I4B7"/>
<comment type="similarity">
    <text evidence="3">Belongs to the FliG family.</text>
</comment>
<dbReference type="SUPFAM" id="SSF48029">
    <property type="entry name" value="FliG"/>
    <property type="match status" value="2"/>
</dbReference>
<comment type="subcellular location">
    <subcellularLocation>
        <location evidence="1">Bacterial flagellum basal body</location>
    </subcellularLocation>
    <subcellularLocation>
        <location evidence="2">Cell membrane</location>
        <topology evidence="2">Peripheral membrane protein</topology>
        <orientation evidence="2">Cytoplasmic side</orientation>
    </subcellularLocation>
</comment>
<evidence type="ECO:0000256" key="4">
    <source>
        <dbReference type="ARBA" id="ARBA00021870"/>
    </source>
</evidence>
<dbReference type="GO" id="GO:0003774">
    <property type="term" value="F:cytoskeletal motor activity"/>
    <property type="evidence" value="ECO:0007669"/>
    <property type="project" value="InterPro"/>
</dbReference>
<dbReference type="GO" id="GO:0009425">
    <property type="term" value="C:bacterial-type flagellum basal body"/>
    <property type="evidence" value="ECO:0007669"/>
    <property type="project" value="UniProtKB-SubCell"/>
</dbReference>
<evidence type="ECO:0000259" key="11">
    <source>
        <dbReference type="Pfam" id="PF01706"/>
    </source>
</evidence>
<keyword evidence="14" id="KW-0282">Flagellum</keyword>
<keyword evidence="5" id="KW-1003">Cell membrane</keyword>
<evidence type="ECO:0000256" key="8">
    <source>
        <dbReference type="ARBA" id="ARBA00023136"/>
    </source>
</evidence>
<dbReference type="Gene3D" id="1.10.220.30">
    <property type="match status" value="3"/>
</dbReference>
<dbReference type="PRINTS" id="PR00954">
    <property type="entry name" value="FLGMOTORFLIG"/>
</dbReference>
<dbReference type="GO" id="GO:0005886">
    <property type="term" value="C:plasma membrane"/>
    <property type="evidence" value="ECO:0007669"/>
    <property type="project" value="UniProtKB-SubCell"/>
</dbReference>
<keyword evidence="14" id="KW-0966">Cell projection</keyword>
<dbReference type="PANTHER" id="PTHR30534">
    <property type="entry name" value="FLAGELLAR MOTOR SWITCH PROTEIN FLIG"/>
    <property type="match status" value="1"/>
</dbReference>
<accession>A0A3T0I4B7</accession>
<gene>
    <name evidence="14" type="primary">fliG</name>
    <name evidence="14" type="ORF">CHR53_24645</name>
</gene>
<keyword evidence="10" id="KW-0175">Coiled coil</keyword>
<evidence type="ECO:0000256" key="10">
    <source>
        <dbReference type="SAM" id="Coils"/>
    </source>
</evidence>
<evidence type="ECO:0000256" key="1">
    <source>
        <dbReference type="ARBA" id="ARBA00004117"/>
    </source>
</evidence>
<dbReference type="InterPro" id="IPR032779">
    <property type="entry name" value="FliG_M"/>
</dbReference>
<feature type="coiled-coil region" evidence="10">
    <location>
        <begin position="27"/>
        <end position="54"/>
    </location>
</feature>
<evidence type="ECO:0000256" key="5">
    <source>
        <dbReference type="ARBA" id="ARBA00022475"/>
    </source>
</evidence>
<sequence length="333" mass="37975">MEQYTNTQKAAILLLSVGPDVSAGIMKHLEEREIESITKEITELRRVTADVKEQVMRQFHQLAIDSNIVSYGGLDTATDLLKRTFGPDKAAGFLKRMGNRTNNRPFQFIQHVESLQIFHLLQYENAQTVALVLSYLESEKAAEVLSSFPSERQIEIARRIAMMDIASPEIIHQVEQVLQEKLTMTSSQKQEAQKGIDSIVSILSSVDRGTEKNILETLEEKDPELANEIKQRMFVFDDIAYLDNRSIQRILMDVQNQDLYLALKMTSQGVKDAIYRNISKRREEGLEELLNANEQVRVKDVEDAQGRIVTIIRKLEEDGAIIISRNGEENRVI</sequence>
<dbReference type="InterPro" id="IPR011002">
    <property type="entry name" value="FliG_a-hlx"/>
</dbReference>
<dbReference type="NCBIfam" id="TIGR00207">
    <property type="entry name" value="fliG"/>
    <property type="match status" value="1"/>
</dbReference>
<dbReference type="PIRSF" id="PIRSF003161">
    <property type="entry name" value="FliG"/>
    <property type="match status" value="1"/>
</dbReference>
<dbReference type="Pfam" id="PF14842">
    <property type="entry name" value="FliG_N"/>
    <property type="match status" value="1"/>
</dbReference>
<dbReference type="InterPro" id="IPR028263">
    <property type="entry name" value="FliG_N"/>
</dbReference>
<dbReference type="InterPro" id="IPR000090">
    <property type="entry name" value="Flg_Motor_Flig"/>
</dbReference>
<keyword evidence="8" id="KW-0472">Membrane</keyword>
<feature type="domain" description="Flagellar motor switch protein FliG middle" evidence="12">
    <location>
        <begin position="116"/>
        <end position="188"/>
    </location>
</feature>
<name>A0A3T0I4B7_9BACI</name>
<evidence type="ECO:0000256" key="3">
    <source>
        <dbReference type="ARBA" id="ARBA00010299"/>
    </source>
</evidence>
<evidence type="ECO:0000313" key="15">
    <source>
        <dbReference type="Proteomes" id="UP000282892"/>
    </source>
</evidence>
<evidence type="ECO:0000256" key="7">
    <source>
        <dbReference type="ARBA" id="ARBA00022779"/>
    </source>
</evidence>
<evidence type="ECO:0000256" key="6">
    <source>
        <dbReference type="ARBA" id="ARBA00022500"/>
    </source>
</evidence>
<dbReference type="RefSeq" id="WP_066388286.1">
    <property type="nucleotide sequence ID" value="NZ_CP022572.1"/>
</dbReference>
<evidence type="ECO:0000256" key="2">
    <source>
        <dbReference type="ARBA" id="ARBA00004413"/>
    </source>
</evidence>
<keyword evidence="14" id="KW-0969">Cilium</keyword>
<keyword evidence="7" id="KW-0283">Flagellar rotation</keyword>
<dbReference type="EMBL" id="CP022572">
    <property type="protein sequence ID" value="AZU64170.1"/>
    <property type="molecule type" value="Genomic_DNA"/>
</dbReference>
<dbReference type="Pfam" id="PF14841">
    <property type="entry name" value="FliG_M"/>
    <property type="match status" value="1"/>
</dbReference>
<evidence type="ECO:0000256" key="9">
    <source>
        <dbReference type="ARBA" id="ARBA00023143"/>
    </source>
</evidence>
<evidence type="ECO:0000313" key="14">
    <source>
        <dbReference type="EMBL" id="AZU64170.1"/>
    </source>
</evidence>
<dbReference type="OrthoDB" id="9780302at2"/>
<dbReference type="GO" id="GO:0071973">
    <property type="term" value="P:bacterial-type flagellum-dependent cell motility"/>
    <property type="evidence" value="ECO:0007669"/>
    <property type="project" value="InterPro"/>
</dbReference>
<dbReference type="PANTHER" id="PTHR30534:SF0">
    <property type="entry name" value="FLAGELLAR MOTOR SWITCH PROTEIN FLIG"/>
    <property type="match status" value="1"/>
</dbReference>
<dbReference type="KEGG" id="nmk:CHR53_24645"/>